<reference evidence="13" key="2">
    <citation type="journal article" date="2007" name="PLoS Biol.">
        <title>Survey sequencing and comparative analysis of the elephant shark (Callorhinchus milii) genome.</title>
        <authorList>
            <person name="Venkatesh B."/>
            <person name="Kirkness E.F."/>
            <person name="Loh Y.H."/>
            <person name="Halpern A.L."/>
            <person name="Lee A.P."/>
            <person name="Johnson J."/>
            <person name="Dandona N."/>
            <person name="Viswanathan L.D."/>
            <person name="Tay A."/>
            <person name="Venter J.C."/>
            <person name="Strausberg R.L."/>
            <person name="Brenner S."/>
        </authorList>
    </citation>
    <scope>NUCLEOTIDE SEQUENCE [LARGE SCALE GENOMIC DNA]</scope>
</reference>
<proteinExistence type="evidence at transcript level"/>
<feature type="binding site" evidence="7">
    <location>
        <position position="220"/>
    </location>
    <ligand>
        <name>ATP</name>
        <dbReference type="ChEBI" id="CHEBI:30616"/>
    </ligand>
</feature>
<dbReference type="GO" id="GO:0046872">
    <property type="term" value="F:metal ion binding"/>
    <property type="evidence" value="ECO:0007669"/>
    <property type="project" value="UniProtKB-KW"/>
</dbReference>
<keyword evidence="7" id="KW-0067">ATP-binding</keyword>
<dbReference type="PANTHER" id="PTHR12450">
    <property type="entry name" value="DENTIN MATRIX PROTEIN 4 PROTEIN FAM20"/>
    <property type="match status" value="1"/>
</dbReference>
<dbReference type="STRING" id="7868.ENSCMIP00000045990"/>
<dbReference type="GeneTree" id="ENSGT00950000182951"/>
<feature type="region of interest" description="Disordered" evidence="9">
    <location>
        <begin position="42"/>
        <end position="68"/>
    </location>
</feature>
<comment type="similarity">
    <text evidence="2">Belongs to the FAM20 family.</text>
</comment>
<evidence type="ECO:0000256" key="8">
    <source>
        <dbReference type="PIRSR" id="PIRSR624869-3"/>
    </source>
</evidence>
<dbReference type="InterPro" id="IPR009581">
    <property type="entry name" value="FAM20_C"/>
</dbReference>
<feature type="binding site" evidence="7">
    <location>
        <position position="413"/>
    </location>
    <ligand>
        <name>ATP</name>
        <dbReference type="ChEBI" id="CHEBI:30616"/>
    </ligand>
</feature>
<dbReference type="GO" id="GO:0005524">
    <property type="term" value="F:ATP binding"/>
    <property type="evidence" value="ECO:0007669"/>
    <property type="project" value="UniProtKB-KW"/>
</dbReference>
<sequence>MWSKRSRFFIILALSVAFTVDLLFHILPQLYQRSIRSQCTCDEPSRQSAAPRSWGSSHQAGGRSGAAQTQILSQDSGPFKLRKLFSHPFYQTQRTPSDQLLRRKDAVKYYSYKAKRNNRQRKKAQEENITAPYYSSRVYLNSNWLKFQLAIDRDALYPRSDPLIDRLVEDLAGLGITEADHTADEKALNGKCDCKKVVKPSGIQLKILLKFQNFGKATFKPMKQKREEETPEDVFYFVDIQRHNAEIAAFHLDRILDFRRVPPVAGRRLNVSKEIRDLTRNEDLKSTFFVSPANNVCFFARCPYMCKTEYAVCGNPDLLEGSISAFLPDLYLAPREFIPHPWKRSYTFAEREEWETNPRYCEKIKHTPPYDRGTRLLDIIDMAIFDFLTGNMDRHHYEVFARFAKDGHIIHFDNARGFGKHSHDELSILAPLAQCCRVKKSTLFRLQLLTQEDYRLSDMMRESLLGDRLAPVVTEPHLLALDRRLRVILDTVQKCVRKHGQEDVIENDMGHVFDGVNLNSTSTSR</sequence>
<accession>V9KPB3</accession>
<comment type="cofactor">
    <cofactor evidence="8">
        <name>Mn(2+)</name>
        <dbReference type="ChEBI" id="CHEBI:29035"/>
    </cofactor>
</comment>
<feature type="binding site" evidence="7">
    <location>
        <position position="398"/>
    </location>
    <ligand>
        <name>ATP</name>
        <dbReference type="ChEBI" id="CHEBI:30616"/>
    </ligand>
</feature>
<evidence type="ECO:0000256" key="6">
    <source>
        <dbReference type="PIRSR" id="PIRSR624869-1"/>
    </source>
</evidence>
<keyword evidence="5" id="KW-0325">Glycoprotein</keyword>
<evidence type="ECO:0000256" key="2">
    <source>
        <dbReference type="ARBA" id="ARBA00006557"/>
    </source>
</evidence>
<organism evidence="11">
    <name type="scientific">Callorhinchus milii</name>
    <name type="common">Ghost shark</name>
    <dbReference type="NCBI Taxonomy" id="7868"/>
    <lineage>
        <taxon>Eukaryota</taxon>
        <taxon>Metazoa</taxon>
        <taxon>Chordata</taxon>
        <taxon>Craniata</taxon>
        <taxon>Vertebrata</taxon>
        <taxon>Chondrichthyes</taxon>
        <taxon>Holocephali</taxon>
        <taxon>Chimaeriformes</taxon>
        <taxon>Callorhinchidae</taxon>
        <taxon>Callorhinchus</taxon>
    </lineage>
</organism>
<dbReference type="GO" id="GO:0070166">
    <property type="term" value="P:enamel mineralization"/>
    <property type="evidence" value="ECO:0007669"/>
    <property type="project" value="TreeGrafter"/>
</dbReference>
<keyword evidence="4" id="KW-1015">Disulfide bond</keyword>
<keyword evidence="8" id="KW-0464">Manganese</keyword>
<keyword evidence="3" id="KW-0333">Golgi apparatus</keyword>
<reference evidence="11 13" key="3">
    <citation type="journal article" date="2014" name="Nature">
        <title>Elephant shark genome provides unique insights into gnathostome evolution.</title>
        <authorList>
            <consortium name="International Elephant Shark Genome Sequencing Consortium"/>
            <person name="Venkatesh B."/>
            <person name="Lee A.P."/>
            <person name="Ravi V."/>
            <person name="Maurya A.K."/>
            <person name="Lian M.M."/>
            <person name="Swann J.B."/>
            <person name="Ohta Y."/>
            <person name="Flajnik M.F."/>
            <person name="Sutoh Y."/>
            <person name="Kasahara M."/>
            <person name="Hoon S."/>
            <person name="Gangu V."/>
            <person name="Roy S.W."/>
            <person name="Irimia M."/>
            <person name="Korzh V."/>
            <person name="Kondrychyn I."/>
            <person name="Lim Z.W."/>
            <person name="Tay B.H."/>
            <person name="Tohari S."/>
            <person name="Kong K.W."/>
            <person name="Ho S."/>
            <person name="Lorente-Galdos B."/>
            <person name="Quilez J."/>
            <person name="Marques-Bonet T."/>
            <person name="Raney B.J."/>
            <person name="Ingham P.W."/>
            <person name="Tay A."/>
            <person name="Hillier L.W."/>
            <person name="Minx P."/>
            <person name="Boehm T."/>
            <person name="Wilson R.K."/>
            <person name="Brenner S."/>
            <person name="Warren W.C."/>
        </authorList>
    </citation>
    <scope>NUCLEOTIDE SEQUENCE</scope>
    <source>
        <tissue evidence="11">Liver</tissue>
    </source>
</reference>
<feature type="binding site" evidence="7">
    <location>
        <begin position="324"/>
        <end position="327"/>
    </location>
    <ligand>
        <name>ATP</name>
        <dbReference type="ChEBI" id="CHEBI:30616"/>
    </ligand>
</feature>
<evidence type="ECO:0000256" key="3">
    <source>
        <dbReference type="ARBA" id="ARBA00023034"/>
    </source>
</evidence>
<protein>
    <submittedName>
        <fullName evidence="12">FAM20A golgi associated secretory pathway pseudokinase</fullName>
    </submittedName>
    <submittedName>
        <fullName evidence="11">Protein FAM20A-like protein</fullName>
    </submittedName>
</protein>
<dbReference type="AlphaFoldDB" id="V9KPB3"/>
<dbReference type="Proteomes" id="UP000314986">
    <property type="component" value="Unassembled WGS sequence"/>
</dbReference>
<evidence type="ECO:0000256" key="4">
    <source>
        <dbReference type="ARBA" id="ARBA00023157"/>
    </source>
</evidence>
<evidence type="ECO:0000313" key="12">
    <source>
        <dbReference type="Ensembl" id="ENSCMIP00000045990.1"/>
    </source>
</evidence>
<feature type="domain" description="FAM20 C-terminal" evidence="10">
    <location>
        <begin position="288"/>
        <end position="505"/>
    </location>
</feature>
<feature type="compositionally biased region" description="Polar residues" evidence="9">
    <location>
        <begin position="42"/>
        <end position="59"/>
    </location>
</feature>
<evidence type="ECO:0000256" key="9">
    <source>
        <dbReference type="SAM" id="MobiDB-lite"/>
    </source>
</evidence>
<feature type="binding site" evidence="7">
    <location>
        <position position="204"/>
    </location>
    <ligand>
        <name>ATP</name>
        <dbReference type="ChEBI" id="CHEBI:30616"/>
    </ligand>
</feature>
<keyword evidence="8" id="KW-0479">Metal-binding</keyword>
<reference evidence="12" key="4">
    <citation type="submission" date="2025-05" db="UniProtKB">
        <authorList>
            <consortium name="Ensembl"/>
        </authorList>
    </citation>
    <scope>IDENTIFICATION</scope>
</reference>
<keyword evidence="13" id="KW-1185">Reference proteome</keyword>
<feature type="active site" evidence="6">
    <location>
        <position position="393"/>
    </location>
</feature>
<dbReference type="PANTHER" id="PTHR12450:SF12">
    <property type="entry name" value="PSEUDOKINASE FAM20A"/>
    <property type="match status" value="1"/>
</dbReference>
<dbReference type="Ensembl" id="ENSCMIT00000046646.1">
    <property type="protein sequence ID" value="ENSCMIP00000045990.1"/>
    <property type="gene ID" value="ENSCMIG00000018937.1"/>
</dbReference>
<reference evidence="13" key="1">
    <citation type="journal article" date="2006" name="Science">
        <title>Ancient noncoding elements conserved in the human genome.</title>
        <authorList>
            <person name="Venkatesh B."/>
            <person name="Kirkness E.F."/>
            <person name="Loh Y.H."/>
            <person name="Halpern A.L."/>
            <person name="Lee A.P."/>
            <person name="Johnson J."/>
            <person name="Dandona N."/>
            <person name="Viswanathan L.D."/>
            <person name="Tay A."/>
            <person name="Venter J.C."/>
            <person name="Strausberg R.L."/>
            <person name="Brenner S."/>
        </authorList>
    </citation>
    <scope>NUCLEOTIDE SEQUENCE [LARGE SCALE GENOMIC DNA]</scope>
</reference>
<feature type="binding site" evidence="8">
    <location>
        <position position="413"/>
    </location>
    <ligand>
        <name>Mn(2+)</name>
        <dbReference type="ChEBI" id="CHEBI:29035"/>
    </ligand>
</feature>
<evidence type="ECO:0000256" key="1">
    <source>
        <dbReference type="ARBA" id="ARBA00004555"/>
    </source>
</evidence>
<evidence type="ECO:0000313" key="13">
    <source>
        <dbReference type="Proteomes" id="UP000314986"/>
    </source>
</evidence>
<evidence type="ECO:0000259" key="10">
    <source>
        <dbReference type="Pfam" id="PF06702"/>
    </source>
</evidence>
<keyword evidence="7" id="KW-0547">Nucleotide-binding</keyword>
<dbReference type="EMBL" id="JW867552">
    <property type="protein sequence ID" value="AFP00070.1"/>
    <property type="molecule type" value="mRNA"/>
</dbReference>
<dbReference type="GO" id="GO:0043539">
    <property type="term" value="F:protein serine/threonine kinase activator activity"/>
    <property type="evidence" value="ECO:0007669"/>
    <property type="project" value="TreeGrafter"/>
</dbReference>
<name>V9KPB3_CALMI</name>
<evidence type="ECO:0000256" key="7">
    <source>
        <dbReference type="PIRSR" id="PIRSR624869-2"/>
    </source>
</evidence>
<comment type="subcellular location">
    <subcellularLocation>
        <location evidence="1">Golgi apparatus</location>
    </subcellularLocation>
</comment>
<evidence type="ECO:0000313" key="11">
    <source>
        <dbReference type="EMBL" id="AFP00070.1"/>
    </source>
</evidence>
<dbReference type="OMA" id="NVCLFAR"/>
<evidence type="ECO:0000256" key="5">
    <source>
        <dbReference type="ARBA" id="ARBA00023180"/>
    </source>
</evidence>
<dbReference type="Pfam" id="PF06702">
    <property type="entry name" value="Fam20C"/>
    <property type="match status" value="1"/>
</dbReference>
<dbReference type="GO" id="GO:0005794">
    <property type="term" value="C:Golgi apparatus"/>
    <property type="evidence" value="ECO:0007669"/>
    <property type="project" value="UniProtKB-SubCell"/>
</dbReference>
<dbReference type="InterPro" id="IPR024869">
    <property type="entry name" value="FAM20"/>
</dbReference>